<sequence>MDETGTENGRIAISAWNGSAEWRRSEDDWTGVSTWQERRKIQNRLSQRARRGRRRKDQSNNSKPFEEAKDKAMVGSHIEFRQPAPSDQEYASSIESVNHVDVQSVGSLVQLGDKDGYRILPTLATGRKLVNGRLRRIKITHSAHPSFHSYVP</sequence>
<keyword evidence="3" id="KW-1185">Reference proteome</keyword>
<comment type="caution">
    <text evidence="2">The sequence shown here is derived from an EMBL/GenBank/DDBJ whole genome shotgun (WGS) entry which is preliminary data.</text>
</comment>
<protein>
    <recommendedName>
        <fullName evidence="4">BZIP domain-containing protein</fullName>
    </recommendedName>
</protein>
<evidence type="ECO:0000313" key="3">
    <source>
        <dbReference type="Proteomes" id="UP000562682"/>
    </source>
</evidence>
<evidence type="ECO:0000256" key="1">
    <source>
        <dbReference type="SAM" id="MobiDB-lite"/>
    </source>
</evidence>
<dbReference type="Proteomes" id="UP000562682">
    <property type="component" value="Unassembled WGS sequence"/>
</dbReference>
<evidence type="ECO:0008006" key="4">
    <source>
        <dbReference type="Google" id="ProtNLM"/>
    </source>
</evidence>
<feature type="region of interest" description="Disordered" evidence="1">
    <location>
        <begin position="22"/>
        <end position="90"/>
    </location>
</feature>
<name>A0A8H5U964_9HYPO</name>
<organism evidence="2 3">
    <name type="scientific">Fusarium denticulatum</name>
    <dbReference type="NCBI Taxonomy" id="48507"/>
    <lineage>
        <taxon>Eukaryota</taxon>
        <taxon>Fungi</taxon>
        <taxon>Dikarya</taxon>
        <taxon>Ascomycota</taxon>
        <taxon>Pezizomycotina</taxon>
        <taxon>Sordariomycetes</taxon>
        <taxon>Hypocreomycetidae</taxon>
        <taxon>Hypocreales</taxon>
        <taxon>Nectriaceae</taxon>
        <taxon>Fusarium</taxon>
        <taxon>Fusarium fujikuroi species complex</taxon>
    </lineage>
</organism>
<dbReference type="EMBL" id="JAAOAK010000150">
    <property type="protein sequence ID" value="KAF5686230.1"/>
    <property type="molecule type" value="Genomic_DNA"/>
</dbReference>
<gene>
    <name evidence="2" type="ORF">FDENT_5917</name>
</gene>
<evidence type="ECO:0000313" key="2">
    <source>
        <dbReference type="EMBL" id="KAF5686230.1"/>
    </source>
</evidence>
<proteinExistence type="predicted"/>
<dbReference type="AlphaFoldDB" id="A0A8H5U964"/>
<accession>A0A8H5U964</accession>
<feature type="compositionally biased region" description="Basic residues" evidence="1">
    <location>
        <begin position="47"/>
        <end position="56"/>
    </location>
</feature>
<reference evidence="2 3" key="1">
    <citation type="submission" date="2020-05" db="EMBL/GenBank/DDBJ databases">
        <title>Identification and distribution of gene clusters putatively required for synthesis of sphingolipid metabolism inhibitors in phylogenetically diverse species of the filamentous fungus Fusarium.</title>
        <authorList>
            <person name="Kim H.-S."/>
            <person name="Busman M."/>
            <person name="Brown D.W."/>
            <person name="Divon H."/>
            <person name="Uhlig S."/>
            <person name="Proctor R.H."/>
        </authorList>
    </citation>
    <scope>NUCLEOTIDE SEQUENCE [LARGE SCALE GENOMIC DNA]</scope>
    <source>
        <strain evidence="2 3">NRRL 25311</strain>
    </source>
</reference>